<dbReference type="CDD" id="cd09084">
    <property type="entry name" value="EEP-2"/>
    <property type="match status" value="1"/>
</dbReference>
<keyword evidence="11" id="KW-0255">Endonuclease</keyword>
<keyword evidence="9" id="KW-0472">Membrane</keyword>
<keyword evidence="6" id="KW-0378">Hydrolase</keyword>
<accession>A0ABU2Y1V3</accession>
<keyword evidence="12" id="KW-1185">Reference proteome</keyword>
<feature type="transmembrane region" description="Helical" evidence="9">
    <location>
        <begin position="38"/>
        <end position="61"/>
    </location>
</feature>
<dbReference type="InterPro" id="IPR051547">
    <property type="entry name" value="TDP2-like"/>
</dbReference>
<evidence type="ECO:0000256" key="4">
    <source>
        <dbReference type="ARBA" id="ARBA00022723"/>
    </source>
</evidence>
<dbReference type="SUPFAM" id="SSF56219">
    <property type="entry name" value="DNase I-like"/>
    <property type="match status" value="1"/>
</dbReference>
<dbReference type="Pfam" id="PF03372">
    <property type="entry name" value="Exo_endo_phos"/>
    <property type="match status" value="1"/>
</dbReference>
<organism evidence="11 12">
    <name type="scientific">Urechidicola vernalis</name>
    <dbReference type="NCBI Taxonomy" id="3075600"/>
    <lineage>
        <taxon>Bacteria</taxon>
        <taxon>Pseudomonadati</taxon>
        <taxon>Bacteroidota</taxon>
        <taxon>Flavobacteriia</taxon>
        <taxon>Flavobacteriales</taxon>
        <taxon>Flavobacteriaceae</taxon>
        <taxon>Urechidicola</taxon>
    </lineage>
</organism>
<keyword evidence="9" id="KW-0812">Transmembrane</keyword>
<gene>
    <name evidence="11" type="ORF">RM519_02900</name>
</gene>
<comment type="cofactor">
    <cofactor evidence="1">
        <name>Mn(2+)</name>
        <dbReference type="ChEBI" id="CHEBI:29035"/>
    </cofactor>
</comment>
<feature type="transmembrane region" description="Helical" evidence="9">
    <location>
        <begin position="12"/>
        <end position="32"/>
    </location>
</feature>
<reference evidence="11 12" key="1">
    <citation type="submission" date="2023-09" db="EMBL/GenBank/DDBJ databases">
        <authorList>
            <person name="Rey-Velasco X."/>
        </authorList>
    </citation>
    <scope>NUCLEOTIDE SEQUENCE [LARGE SCALE GENOMIC DNA]</scope>
    <source>
        <strain evidence="11 12">P050</strain>
    </source>
</reference>
<dbReference type="RefSeq" id="WP_311592023.1">
    <property type="nucleotide sequence ID" value="NZ_JAVRHV010000001.1"/>
</dbReference>
<evidence type="ECO:0000256" key="1">
    <source>
        <dbReference type="ARBA" id="ARBA00001936"/>
    </source>
</evidence>
<evidence type="ECO:0000313" key="11">
    <source>
        <dbReference type="EMBL" id="MDT0552186.1"/>
    </source>
</evidence>
<keyword evidence="4" id="KW-0479">Metal-binding</keyword>
<evidence type="ECO:0000313" key="12">
    <source>
        <dbReference type="Proteomes" id="UP001252186"/>
    </source>
</evidence>
<dbReference type="Proteomes" id="UP001252186">
    <property type="component" value="Unassembled WGS sequence"/>
</dbReference>
<name>A0ABU2Y1V3_9FLAO</name>
<evidence type="ECO:0000256" key="5">
    <source>
        <dbReference type="ARBA" id="ARBA00022763"/>
    </source>
</evidence>
<evidence type="ECO:0000259" key="10">
    <source>
        <dbReference type="Pfam" id="PF03372"/>
    </source>
</evidence>
<feature type="transmembrane region" description="Helical" evidence="9">
    <location>
        <begin position="68"/>
        <end position="86"/>
    </location>
</feature>
<keyword evidence="9" id="KW-1133">Transmembrane helix</keyword>
<dbReference type="InterPro" id="IPR005135">
    <property type="entry name" value="Endo/exonuclease/phosphatase"/>
</dbReference>
<keyword evidence="5" id="KW-0227">DNA damage</keyword>
<evidence type="ECO:0000256" key="7">
    <source>
        <dbReference type="ARBA" id="ARBA00022842"/>
    </source>
</evidence>
<evidence type="ECO:0000256" key="6">
    <source>
        <dbReference type="ARBA" id="ARBA00022801"/>
    </source>
</evidence>
<evidence type="ECO:0000256" key="3">
    <source>
        <dbReference type="ARBA" id="ARBA00022722"/>
    </source>
</evidence>
<evidence type="ECO:0000256" key="8">
    <source>
        <dbReference type="ARBA" id="ARBA00023204"/>
    </source>
</evidence>
<proteinExistence type="predicted"/>
<keyword evidence="7" id="KW-0460">Magnesium</keyword>
<dbReference type="Gene3D" id="3.60.10.10">
    <property type="entry name" value="Endonuclease/exonuclease/phosphatase"/>
    <property type="match status" value="1"/>
</dbReference>
<comment type="cofactor">
    <cofactor evidence="2">
        <name>Mg(2+)</name>
        <dbReference type="ChEBI" id="CHEBI:18420"/>
    </cofactor>
</comment>
<evidence type="ECO:0000256" key="9">
    <source>
        <dbReference type="SAM" id="Phobius"/>
    </source>
</evidence>
<feature type="domain" description="Endonuclease/exonuclease/phosphatase" evidence="10">
    <location>
        <begin position="102"/>
        <end position="332"/>
    </location>
</feature>
<keyword evidence="3" id="KW-0540">Nuclease</keyword>
<protein>
    <submittedName>
        <fullName evidence="11">Endonuclease/exonuclease/phosphatase family protein</fullName>
    </submittedName>
</protein>
<dbReference type="InterPro" id="IPR036691">
    <property type="entry name" value="Endo/exonu/phosph_ase_sf"/>
</dbReference>
<dbReference type="EMBL" id="JAVRHV010000001">
    <property type="protein sequence ID" value="MDT0552186.1"/>
    <property type="molecule type" value="Genomic_DNA"/>
</dbReference>
<dbReference type="PANTHER" id="PTHR15822">
    <property type="entry name" value="TRAF AND TNF RECEPTOR-ASSOCIATED PROTEIN"/>
    <property type="match status" value="1"/>
</dbReference>
<dbReference type="GO" id="GO:0004519">
    <property type="term" value="F:endonuclease activity"/>
    <property type="evidence" value="ECO:0007669"/>
    <property type="project" value="UniProtKB-KW"/>
</dbReference>
<evidence type="ECO:0000256" key="2">
    <source>
        <dbReference type="ARBA" id="ARBA00001946"/>
    </source>
</evidence>
<keyword evidence="8" id="KW-0234">DNA repair</keyword>
<sequence length="342" mass="40095">MKKLSWLNRFIYFVNSIIAFLLLCSYLLPYISPQTFPLLSLLSLLVPVLILANLAFVLYWLIKLRKQFLISLIVLLIGFTTVTSFFRISEKQVILNDDLKVMSYNVRLFNLYNWKPESSDSIRKNIVEFVHEKSPDIVCFQEFVNDYSGSFKYKYRFVNSKNADNKRIRFGQAIYSKFKIINSGSINFKSNTNNAIYADIVKEKDTFRVYNVHLESLKIQLDQENLGEEDSEKLRKRLQTKFGKQVDQVNLLLENEKNSPYKTIICGDFNNTAFSWVYNQLKGDKNDAFVEAGDGFGKSYDYFLPARIDFILPNEAFTVNNFKNYFVDYSDHYPIMTRLQLQ</sequence>
<comment type="caution">
    <text evidence="11">The sequence shown here is derived from an EMBL/GenBank/DDBJ whole genome shotgun (WGS) entry which is preliminary data.</text>
</comment>
<dbReference type="PANTHER" id="PTHR15822:SF4">
    <property type="entry name" value="TYROSYL-DNA PHOSPHODIESTERASE 2"/>
    <property type="match status" value="1"/>
</dbReference>